<organism evidence="1">
    <name type="scientific">Timema tahoe</name>
    <dbReference type="NCBI Taxonomy" id="61484"/>
    <lineage>
        <taxon>Eukaryota</taxon>
        <taxon>Metazoa</taxon>
        <taxon>Ecdysozoa</taxon>
        <taxon>Arthropoda</taxon>
        <taxon>Hexapoda</taxon>
        <taxon>Insecta</taxon>
        <taxon>Pterygota</taxon>
        <taxon>Neoptera</taxon>
        <taxon>Polyneoptera</taxon>
        <taxon>Phasmatodea</taxon>
        <taxon>Timematodea</taxon>
        <taxon>Timematoidea</taxon>
        <taxon>Timematidae</taxon>
        <taxon>Timema</taxon>
    </lineage>
</organism>
<dbReference type="EMBL" id="OE002060">
    <property type="protein sequence ID" value="CAD7458071.1"/>
    <property type="molecule type" value="Genomic_DNA"/>
</dbReference>
<evidence type="ECO:0000313" key="1">
    <source>
        <dbReference type="EMBL" id="CAD7458071.1"/>
    </source>
</evidence>
<reference evidence="1" key="1">
    <citation type="submission" date="2020-11" db="EMBL/GenBank/DDBJ databases">
        <authorList>
            <person name="Tran Van P."/>
        </authorList>
    </citation>
    <scope>NUCLEOTIDE SEQUENCE</scope>
</reference>
<accession>A0A7R9IGW2</accession>
<dbReference type="AlphaFoldDB" id="A0A7R9IGW2"/>
<proteinExistence type="predicted"/>
<sequence>MWTIAKNEVVSKEAKTAVYQSVLAASLSYGYEAWGCQEKQKSKKPGQFFDTAIEESIPSDGVPALCWKRFLHVDVISWTIRSAAPNLMLAEFSFCDVEMRLFIEFLMRGCRLESYVKDGDAEDEVNVTQVSYTGCQTNRSTLSITFLSMDRTIVSAPACIMKISLKKYFEESNLQLMPITNDNAHRCRLVLE</sequence>
<protein>
    <submittedName>
        <fullName evidence="1">Uncharacterized protein</fullName>
    </submittedName>
</protein>
<name>A0A7R9IGW2_9NEOP</name>
<gene>
    <name evidence="1" type="ORF">TTEB3V08_LOCUS6057</name>
</gene>